<dbReference type="EMBL" id="FQVW01000025">
    <property type="protein sequence ID" value="SHG29657.1"/>
    <property type="molecule type" value="Genomic_DNA"/>
</dbReference>
<dbReference type="NCBIfam" id="TIGR03057">
    <property type="entry name" value="xxxLxxG_by_4"/>
    <property type="match status" value="1"/>
</dbReference>
<dbReference type="OrthoDB" id="9815841at2"/>
<feature type="chain" id="PRO_5038465994" evidence="1">
    <location>
        <begin position="27"/>
        <end position="609"/>
    </location>
</feature>
<reference evidence="2 3" key="1">
    <citation type="submission" date="2016-11" db="EMBL/GenBank/DDBJ databases">
        <authorList>
            <person name="Jaros S."/>
            <person name="Januszkiewicz K."/>
            <person name="Wedrychowicz H."/>
        </authorList>
    </citation>
    <scope>NUCLEOTIDE SEQUENCE [LARGE SCALE GENOMIC DNA]</scope>
    <source>
        <strain evidence="2 3">IBRC-M 10683</strain>
    </source>
</reference>
<protein>
    <submittedName>
        <fullName evidence="2">X-X-X-Leu-X-X-Gly heptad repeat-containing protein</fullName>
    </submittedName>
</protein>
<evidence type="ECO:0000313" key="3">
    <source>
        <dbReference type="Proteomes" id="UP000183988"/>
    </source>
</evidence>
<keyword evidence="1" id="KW-0732">Signal</keyword>
<dbReference type="Proteomes" id="UP000183988">
    <property type="component" value="Unassembled WGS sequence"/>
</dbReference>
<sequence>MMGRMKKIVLVLLAVILILPSFLTTASTNDSNAKENKTESESVGKIGSKDEVIYANLSATGERQEIYVVNTLEIDEPGKVTDYGTYSSLKNLTNLTEMTYENDQVMFTADKGKFYYQGNMVDQALPWDISIDYLLDGEKIAPSELAGKDGQVQIRMNTSANETINSVFFENYLLQVSLTLNSDLFTNIRAEEGTIANAGKNKQVTFTVMPEKEEELVLEADVVGFELDGIEISGVPSSMPIEKPDVNEMTDDMRTLSDAISDLNDGVEDFKEGVSELNSGVVELQDGSKQYKDGIVELDDGSSNLVDGSKEIEEALNTMSNSLDGLEELDFSSMEDLANGLTLTVDGLREISQGLENLKENYVIAYGALDGAIEDMPLYNITQEDFDELYESGANQEVIAQLEETYHKSVAVKLTYGEVKAAFDAVEGSLEGVIKAINDMANNMDEMASGVSASLKDMESLNDLTLLQEGIAELAKNYQSFHDGLVQYTGGVGELSDSYKELHSGIVDLSDGTNELEDGAVELHEGTTELHEETSNLPDQMTEEIDEMMSDYDKSDFEAVSFISAKNEQINTVQFVFKTESIQYEEPEVVEVVEEEEKGFWAKLKDLFS</sequence>
<evidence type="ECO:0000313" key="2">
    <source>
        <dbReference type="EMBL" id="SHG29657.1"/>
    </source>
</evidence>
<keyword evidence="3" id="KW-1185">Reference proteome</keyword>
<evidence type="ECO:0000256" key="1">
    <source>
        <dbReference type="SAM" id="SignalP"/>
    </source>
</evidence>
<organism evidence="2 3">
    <name type="scientific">Ornithinibacillus halophilus</name>
    <dbReference type="NCBI Taxonomy" id="930117"/>
    <lineage>
        <taxon>Bacteria</taxon>
        <taxon>Bacillati</taxon>
        <taxon>Bacillota</taxon>
        <taxon>Bacilli</taxon>
        <taxon>Bacillales</taxon>
        <taxon>Bacillaceae</taxon>
        <taxon>Ornithinibacillus</taxon>
    </lineage>
</organism>
<feature type="signal peptide" evidence="1">
    <location>
        <begin position="1"/>
        <end position="26"/>
    </location>
</feature>
<dbReference type="InterPro" id="IPR023908">
    <property type="entry name" value="xxxLxxG_rpt"/>
</dbReference>
<dbReference type="STRING" id="930117.SAMN05216225_10256"/>
<dbReference type="AlphaFoldDB" id="A0A1M5IN07"/>
<name>A0A1M5IN07_9BACI</name>
<gene>
    <name evidence="2" type="ORF">SAMN05216225_10256</name>
</gene>
<accession>A0A1M5IN07</accession>
<dbReference type="Gene3D" id="1.10.287.950">
    <property type="entry name" value="Methyl-accepting chemotaxis protein"/>
    <property type="match status" value="2"/>
</dbReference>
<proteinExistence type="predicted"/>
<dbReference type="SUPFAM" id="SSF58104">
    <property type="entry name" value="Methyl-accepting chemotaxis protein (MCP) signaling domain"/>
    <property type="match status" value="1"/>
</dbReference>